<organism evidence="9 10">
    <name type="scientific">Acacia crassicarpa</name>
    <name type="common">northern wattle</name>
    <dbReference type="NCBI Taxonomy" id="499986"/>
    <lineage>
        <taxon>Eukaryota</taxon>
        <taxon>Viridiplantae</taxon>
        <taxon>Streptophyta</taxon>
        <taxon>Embryophyta</taxon>
        <taxon>Tracheophyta</taxon>
        <taxon>Spermatophyta</taxon>
        <taxon>Magnoliopsida</taxon>
        <taxon>eudicotyledons</taxon>
        <taxon>Gunneridae</taxon>
        <taxon>Pentapetalae</taxon>
        <taxon>rosids</taxon>
        <taxon>fabids</taxon>
        <taxon>Fabales</taxon>
        <taxon>Fabaceae</taxon>
        <taxon>Caesalpinioideae</taxon>
        <taxon>mimosoid clade</taxon>
        <taxon>Acacieae</taxon>
        <taxon>Acacia</taxon>
    </lineage>
</organism>
<evidence type="ECO:0000256" key="5">
    <source>
        <dbReference type="ARBA" id="ARBA00023004"/>
    </source>
</evidence>
<dbReference type="InterPro" id="IPR026992">
    <property type="entry name" value="DIOX_N"/>
</dbReference>
<evidence type="ECO:0000256" key="1">
    <source>
        <dbReference type="ARBA" id="ARBA00008056"/>
    </source>
</evidence>
<evidence type="ECO:0000259" key="8">
    <source>
        <dbReference type="PROSITE" id="PS51471"/>
    </source>
</evidence>
<keyword evidence="4 7" id="KW-0560">Oxidoreductase</keyword>
<dbReference type="PROSITE" id="PS51471">
    <property type="entry name" value="FE2OG_OXY"/>
    <property type="match status" value="1"/>
</dbReference>
<comment type="similarity">
    <text evidence="1 7">Belongs to the iron/ascorbate-dependent oxidoreductase family.</text>
</comment>
<dbReference type="Proteomes" id="UP001293593">
    <property type="component" value="Unassembled WGS sequence"/>
</dbReference>
<evidence type="ECO:0000313" key="10">
    <source>
        <dbReference type="Proteomes" id="UP001293593"/>
    </source>
</evidence>
<dbReference type="SUPFAM" id="SSF51197">
    <property type="entry name" value="Clavaminate synthase-like"/>
    <property type="match status" value="1"/>
</dbReference>
<reference evidence="9" key="1">
    <citation type="submission" date="2023-10" db="EMBL/GenBank/DDBJ databases">
        <title>Chromosome-level genome of the transformable northern wattle, Acacia crassicarpa.</title>
        <authorList>
            <person name="Massaro I."/>
            <person name="Sinha N.R."/>
            <person name="Poethig S."/>
            <person name="Leichty A.R."/>
        </authorList>
    </citation>
    <scope>NUCLEOTIDE SEQUENCE</scope>
    <source>
        <strain evidence="9">Acra3RX</strain>
        <tissue evidence="9">Leaf</tissue>
    </source>
</reference>
<dbReference type="PANTHER" id="PTHR47990">
    <property type="entry name" value="2-OXOGLUTARATE (2OG) AND FE(II)-DEPENDENT OXYGENASE SUPERFAMILY PROTEIN-RELATED"/>
    <property type="match status" value="1"/>
</dbReference>
<dbReference type="InterPro" id="IPR027443">
    <property type="entry name" value="IPNS-like_sf"/>
</dbReference>
<dbReference type="FunFam" id="2.60.120.330:FF:000022">
    <property type="entry name" value="Probable 2-oxoglutarate-dependent dioxygenase AOP1.2"/>
    <property type="match status" value="1"/>
</dbReference>
<evidence type="ECO:0000256" key="3">
    <source>
        <dbReference type="ARBA" id="ARBA00022964"/>
    </source>
</evidence>
<dbReference type="Pfam" id="PF03171">
    <property type="entry name" value="2OG-FeII_Oxy"/>
    <property type="match status" value="1"/>
</dbReference>
<comment type="caution">
    <text evidence="9">The sequence shown here is derived from an EMBL/GenBank/DDBJ whole genome shotgun (WGS) entry which is preliminary data.</text>
</comment>
<evidence type="ECO:0000256" key="6">
    <source>
        <dbReference type="ARBA" id="ARBA00057022"/>
    </source>
</evidence>
<dbReference type="GO" id="GO:0051213">
    <property type="term" value="F:dioxygenase activity"/>
    <property type="evidence" value="ECO:0007669"/>
    <property type="project" value="UniProtKB-KW"/>
</dbReference>
<dbReference type="EMBL" id="JAWXYG010000019">
    <property type="protein sequence ID" value="KAK4252844.1"/>
    <property type="molecule type" value="Genomic_DNA"/>
</dbReference>
<evidence type="ECO:0000256" key="4">
    <source>
        <dbReference type="ARBA" id="ARBA00023002"/>
    </source>
</evidence>
<gene>
    <name evidence="9" type="ORF">QN277_010989</name>
</gene>
<evidence type="ECO:0000313" key="9">
    <source>
        <dbReference type="EMBL" id="KAK4252844.1"/>
    </source>
</evidence>
<protein>
    <recommendedName>
        <fullName evidence="8">Fe2OG dioxygenase domain-containing protein</fullName>
    </recommendedName>
</protein>
<dbReference type="InterPro" id="IPR005123">
    <property type="entry name" value="Oxoglu/Fe-dep_dioxygenase_dom"/>
</dbReference>
<keyword evidence="5 7" id="KW-0408">Iron</keyword>
<evidence type="ECO:0000256" key="7">
    <source>
        <dbReference type="RuleBase" id="RU003682"/>
    </source>
</evidence>
<comment type="function">
    <text evidence="6">Probable 2-oxoglutarate-dependent dioxygenase that may be involved in glucosinolates biosynthesis. May play a role in the production of aliphatic glucosinolates.</text>
</comment>
<accession>A0AAE1JGS9</accession>
<dbReference type="AlphaFoldDB" id="A0AAE1JGS9"/>
<keyword evidence="3" id="KW-0223">Dioxygenase</keyword>
<feature type="domain" description="Fe2OG dioxygenase" evidence="8">
    <location>
        <begin position="162"/>
        <end position="264"/>
    </location>
</feature>
<keyword evidence="2 7" id="KW-0479">Metal-binding</keyword>
<name>A0AAE1JGS9_9FABA</name>
<keyword evidence="10" id="KW-1185">Reference proteome</keyword>
<dbReference type="Pfam" id="PF14226">
    <property type="entry name" value="DIOX_N"/>
    <property type="match status" value="1"/>
</dbReference>
<sequence>MDSETSLNLPVIDFNYLELEGKNPKWEEVKSQVFKALEEFGCFEALFDKVPLDLRKSLFVLLKETFDLPLETKQRNVYENPFFGYIGKGPRSPLYESIGIDDSLVLENVQSLENNLWPQGYPTFSKVIRDFSEQLSELDQTVRKMVLESLGVEKYLDEHMNSSTYMLRVMKYSAPQTEDSKMGVIQHTDAGITTILYQINEVEGLEIETKDGNWITYQPSPHSFVVFVGDCLHAWTNGRLYNAFHKVMMRGNEARYSAALFARPKEGYKIKAPEELVDEEHPPQYKPFDFVKFVNYFHTQEAQKHRIPLKAYCGL</sequence>
<dbReference type="GO" id="GO:0046872">
    <property type="term" value="F:metal ion binding"/>
    <property type="evidence" value="ECO:0007669"/>
    <property type="project" value="UniProtKB-KW"/>
</dbReference>
<evidence type="ECO:0000256" key="2">
    <source>
        <dbReference type="ARBA" id="ARBA00022723"/>
    </source>
</evidence>
<dbReference type="InterPro" id="IPR044861">
    <property type="entry name" value="IPNS-like_FE2OG_OXY"/>
</dbReference>
<dbReference type="InterPro" id="IPR050231">
    <property type="entry name" value="Iron_ascorbate_oxido_reductase"/>
</dbReference>
<dbReference type="Gene3D" id="2.60.120.330">
    <property type="entry name" value="B-lactam Antibiotic, Isopenicillin N Synthase, Chain"/>
    <property type="match status" value="1"/>
</dbReference>
<proteinExistence type="inferred from homology"/>